<evidence type="ECO:0000313" key="15">
    <source>
        <dbReference type="Proteomes" id="UP000029443"/>
    </source>
</evidence>
<feature type="signal peptide" evidence="13">
    <location>
        <begin position="1"/>
        <end position="24"/>
    </location>
</feature>
<protein>
    <recommendedName>
        <fullName evidence="4 12">FAD:protein FMN transferase</fullName>
        <ecNumber evidence="3 12">2.7.1.180</ecNumber>
    </recommendedName>
    <alternativeName>
        <fullName evidence="10 12">Flavin transferase</fullName>
    </alternativeName>
</protein>
<evidence type="ECO:0000256" key="4">
    <source>
        <dbReference type="ARBA" id="ARBA00016337"/>
    </source>
</evidence>
<keyword evidence="7 12" id="KW-0479">Metal-binding</keyword>
<comment type="cofactor">
    <cofactor evidence="1">
        <name>Mg(2+)</name>
        <dbReference type="ChEBI" id="CHEBI:18420"/>
    </cofactor>
</comment>
<evidence type="ECO:0000313" key="14">
    <source>
        <dbReference type="EMBL" id="KGD62238.1"/>
    </source>
</evidence>
<dbReference type="InterPro" id="IPR003374">
    <property type="entry name" value="ApbE-like_sf"/>
</dbReference>
<keyword evidence="15" id="KW-1185">Reference proteome</keyword>
<dbReference type="Pfam" id="PF02424">
    <property type="entry name" value="ApbE"/>
    <property type="match status" value="1"/>
</dbReference>
<evidence type="ECO:0000256" key="11">
    <source>
        <dbReference type="ARBA" id="ARBA00048540"/>
    </source>
</evidence>
<evidence type="ECO:0000256" key="7">
    <source>
        <dbReference type="ARBA" id="ARBA00022723"/>
    </source>
</evidence>
<evidence type="ECO:0000256" key="8">
    <source>
        <dbReference type="ARBA" id="ARBA00022827"/>
    </source>
</evidence>
<feature type="chain" id="PRO_5045872051" description="FAD:protein FMN transferase" evidence="13">
    <location>
        <begin position="25"/>
        <end position="324"/>
    </location>
</feature>
<dbReference type="PIRSF" id="PIRSF006268">
    <property type="entry name" value="ApbE"/>
    <property type="match status" value="1"/>
</dbReference>
<keyword evidence="13" id="KW-0732">Signal</keyword>
<evidence type="ECO:0000256" key="13">
    <source>
        <dbReference type="SAM" id="SignalP"/>
    </source>
</evidence>
<reference evidence="14 15" key="1">
    <citation type="submission" date="2012-09" db="EMBL/GenBank/DDBJ databases">
        <title>Genome Sequence of alkane-degrading Bacterium Alcanivorax jadensis T9.</title>
        <authorList>
            <person name="Lai Q."/>
            <person name="Shao Z."/>
        </authorList>
    </citation>
    <scope>NUCLEOTIDE SEQUENCE [LARGE SCALE GENOMIC DNA]</scope>
    <source>
        <strain evidence="14 15">T9</strain>
    </source>
</reference>
<evidence type="ECO:0000256" key="2">
    <source>
        <dbReference type="ARBA" id="ARBA00008282"/>
    </source>
</evidence>
<comment type="similarity">
    <text evidence="2 12">Belongs to the ApbE family.</text>
</comment>
<dbReference type="PANTHER" id="PTHR30040:SF2">
    <property type="entry name" value="FAD:PROTEIN FMN TRANSFERASE"/>
    <property type="match status" value="1"/>
</dbReference>
<evidence type="ECO:0000256" key="5">
    <source>
        <dbReference type="ARBA" id="ARBA00022630"/>
    </source>
</evidence>
<organism evidence="14 15">
    <name type="scientific">Alcanivorax jadensis T9</name>
    <dbReference type="NCBI Taxonomy" id="1177181"/>
    <lineage>
        <taxon>Bacteria</taxon>
        <taxon>Pseudomonadati</taxon>
        <taxon>Pseudomonadota</taxon>
        <taxon>Gammaproteobacteria</taxon>
        <taxon>Oceanospirillales</taxon>
        <taxon>Alcanivoracaceae</taxon>
        <taxon>Alcanivorax</taxon>
    </lineage>
</organism>
<keyword evidence="6 12" id="KW-0808">Transferase</keyword>
<evidence type="ECO:0000256" key="10">
    <source>
        <dbReference type="ARBA" id="ARBA00031306"/>
    </source>
</evidence>
<dbReference type="EMBL" id="ARXU01000002">
    <property type="protein sequence ID" value="KGD62238.1"/>
    <property type="molecule type" value="Genomic_DNA"/>
</dbReference>
<evidence type="ECO:0000256" key="6">
    <source>
        <dbReference type="ARBA" id="ARBA00022679"/>
    </source>
</evidence>
<evidence type="ECO:0000256" key="9">
    <source>
        <dbReference type="ARBA" id="ARBA00022842"/>
    </source>
</evidence>
<keyword evidence="8 12" id="KW-0274">FAD</keyword>
<name>A0ABR4WF95_9GAMM</name>
<dbReference type="InterPro" id="IPR024932">
    <property type="entry name" value="ApbE"/>
</dbReference>
<sequence>MHRPRPLRSLLASLLLLLALPVHADWQQHDWDVMGTRASVSLWSESNAAPLFQQLEAEMERLNQLLSPWVEDSELARLNQRGHEKPQTISPEFYRLLERSLHFYQLTDGAFDITFASAGHLYDYREGKAPNASQLADAAEHIGADRIELLPNHRVRYRTPGTRIDLGGIAKGYAIDRGIALLKEAGIKHAWLSLGGDSYVLGDHRGRPWEVGIQHPRNQEKVAMRLPISDLAMSTSGDYQRYFIRDGRRIHHILSPQTGKSIDGLASVTVLADNSLDADALSTSVFVLGVEKGLALINRLADTSAIIIDRNGNVFYSDDLTTPE</sequence>
<dbReference type="PANTHER" id="PTHR30040">
    <property type="entry name" value="THIAMINE BIOSYNTHESIS LIPOPROTEIN APBE"/>
    <property type="match status" value="1"/>
</dbReference>
<evidence type="ECO:0000256" key="3">
    <source>
        <dbReference type="ARBA" id="ARBA00011955"/>
    </source>
</evidence>
<evidence type="ECO:0000256" key="12">
    <source>
        <dbReference type="PIRNR" id="PIRNR006268"/>
    </source>
</evidence>
<evidence type="ECO:0000256" key="1">
    <source>
        <dbReference type="ARBA" id="ARBA00001946"/>
    </source>
</evidence>
<comment type="catalytic activity">
    <reaction evidence="11 12">
        <text>L-threonyl-[protein] + FAD = FMN-L-threonyl-[protein] + AMP + H(+)</text>
        <dbReference type="Rhea" id="RHEA:36847"/>
        <dbReference type="Rhea" id="RHEA-COMP:11060"/>
        <dbReference type="Rhea" id="RHEA-COMP:11061"/>
        <dbReference type="ChEBI" id="CHEBI:15378"/>
        <dbReference type="ChEBI" id="CHEBI:30013"/>
        <dbReference type="ChEBI" id="CHEBI:57692"/>
        <dbReference type="ChEBI" id="CHEBI:74257"/>
        <dbReference type="ChEBI" id="CHEBI:456215"/>
        <dbReference type="EC" id="2.7.1.180"/>
    </reaction>
</comment>
<dbReference type="SUPFAM" id="SSF143631">
    <property type="entry name" value="ApbE-like"/>
    <property type="match status" value="1"/>
</dbReference>
<keyword evidence="9 12" id="KW-0460">Magnesium</keyword>
<gene>
    <name evidence="14" type="ORF">T9A_00529</name>
</gene>
<comment type="caution">
    <text evidence="14">The sequence shown here is derived from an EMBL/GenBank/DDBJ whole genome shotgun (WGS) entry which is preliminary data.</text>
</comment>
<keyword evidence="5 12" id="KW-0285">Flavoprotein</keyword>
<dbReference type="Proteomes" id="UP000029443">
    <property type="component" value="Unassembled WGS sequence"/>
</dbReference>
<dbReference type="RefSeq" id="WP_035244926.1">
    <property type="nucleotide sequence ID" value="NZ_ARXU01000002.1"/>
</dbReference>
<proteinExistence type="inferred from homology"/>
<accession>A0ABR4WF95</accession>
<dbReference type="EC" id="2.7.1.180" evidence="3 12"/>
<dbReference type="Gene3D" id="3.10.520.10">
    <property type="entry name" value="ApbE-like domains"/>
    <property type="match status" value="1"/>
</dbReference>